<evidence type="ECO:0000313" key="3">
    <source>
        <dbReference type="EMBL" id="KAK7285357.1"/>
    </source>
</evidence>
<feature type="region of interest" description="Disordered" evidence="2">
    <location>
        <begin position="1"/>
        <end position="38"/>
    </location>
</feature>
<evidence type="ECO:0000313" key="4">
    <source>
        <dbReference type="Proteomes" id="UP001359559"/>
    </source>
</evidence>
<protein>
    <submittedName>
        <fullName evidence="3">Uncharacterized protein</fullName>
    </submittedName>
</protein>
<keyword evidence="4" id="KW-1185">Reference proteome</keyword>
<evidence type="ECO:0000256" key="1">
    <source>
        <dbReference type="SAM" id="Coils"/>
    </source>
</evidence>
<reference evidence="3 4" key="1">
    <citation type="submission" date="2024-01" db="EMBL/GenBank/DDBJ databases">
        <title>The genomes of 5 underutilized Papilionoideae crops provide insights into root nodulation and disease resistance.</title>
        <authorList>
            <person name="Yuan L."/>
        </authorList>
    </citation>
    <scope>NUCLEOTIDE SEQUENCE [LARGE SCALE GENOMIC DNA]</scope>
    <source>
        <strain evidence="3">LY-2023</strain>
        <tissue evidence="3">Leaf</tissue>
    </source>
</reference>
<organism evidence="3 4">
    <name type="scientific">Clitoria ternatea</name>
    <name type="common">Butterfly pea</name>
    <dbReference type="NCBI Taxonomy" id="43366"/>
    <lineage>
        <taxon>Eukaryota</taxon>
        <taxon>Viridiplantae</taxon>
        <taxon>Streptophyta</taxon>
        <taxon>Embryophyta</taxon>
        <taxon>Tracheophyta</taxon>
        <taxon>Spermatophyta</taxon>
        <taxon>Magnoliopsida</taxon>
        <taxon>eudicotyledons</taxon>
        <taxon>Gunneridae</taxon>
        <taxon>Pentapetalae</taxon>
        <taxon>rosids</taxon>
        <taxon>fabids</taxon>
        <taxon>Fabales</taxon>
        <taxon>Fabaceae</taxon>
        <taxon>Papilionoideae</taxon>
        <taxon>50 kb inversion clade</taxon>
        <taxon>NPAAA clade</taxon>
        <taxon>indigoferoid/millettioid clade</taxon>
        <taxon>Phaseoleae</taxon>
        <taxon>Clitoria</taxon>
    </lineage>
</organism>
<feature type="coiled-coil region" evidence="1">
    <location>
        <begin position="217"/>
        <end position="251"/>
    </location>
</feature>
<evidence type="ECO:0000256" key="2">
    <source>
        <dbReference type="SAM" id="MobiDB-lite"/>
    </source>
</evidence>
<name>A0AAN9ISA7_CLITE</name>
<dbReference type="AlphaFoldDB" id="A0AAN9ISA7"/>
<keyword evidence="1" id="KW-0175">Coiled coil</keyword>
<comment type="caution">
    <text evidence="3">The sequence shown here is derived from an EMBL/GenBank/DDBJ whole genome shotgun (WGS) entry which is preliminary data.</text>
</comment>
<proteinExistence type="predicted"/>
<gene>
    <name evidence="3" type="ORF">RJT34_20126</name>
</gene>
<dbReference type="PANTHER" id="PTHR38936:SF1">
    <property type="entry name" value="DUF641 DOMAIN-CONTAINING PROTEIN"/>
    <property type="match status" value="1"/>
</dbReference>
<sequence length="305" mass="34190">MGRKPSAQKINDRANMHENTYPNQERMESQPFSGNTKLSGALDSQLEIPLPLMHPNFKAGGVEMCHMNSLTNEQVNQEYPPQKKCSAFFIRKKSKHGGASVRRSERIKSGVVNPLTPNHGIEYIEEVIVSESEKDEPDTQMEHVLAEAARELEPEPEHRPEPAESFRAKNLSEKIEYVFQRVEALDKIIELLKSKVDENIGSCEASSLSSMNYRSMYIESQKKIEVLTDENQRLKEKLANALGKIEVYEKQNHGLIEVLDKMKDTFNVAGVSNLAKATEAALNASTQAIQNACSASAAKRMRSES</sequence>
<accession>A0AAN9ISA7</accession>
<dbReference type="EMBL" id="JAYKXN010000005">
    <property type="protein sequence ID" value="KAK7285357.1"/>
    <property type="molecule type" value="Genomic_DNA"/>
</dbReference>
<dbReference type="Proteomes" id="UP001359559">
    <property type="component" value="Unassembled WGS sequence"/>
</dbReference>
<dbReference type="PANTHER" id="PTHR38936">
    <property type="entry name" value="TITIN-LIKE ISOFORM X2"/>
    <property type="match status" value="1"/>
</dbReference>